<evidence type="ECO:0000256" key="5">
    <source>
        <dbReference type="ARBA" id="ARBA00044345"/>
    </source>
</evidence>
<dbReference type="InterPro" id="IPR016024">
    <property type="entry name" value="ARM-type_fold"/>
</dbReference>
<evidence type="ECO:0000256" key="3">
    <source>
        <dbReference type="ARBA" id="ARBA00022490"/>
    </source>
</evidence>
<dbReference type="Gene3D" id="2.160.10.10">
    <property type="entry name" value="Hexapeptide repeat proteins"/>
    <property type="match status" value="1"/>
</dbReference>
<comment type="caution">
    <text evidence="8">The sequence shown here is derived from an EMBL/GenBank/DDBJ whole genome shotgun (WGS) entry which is preliminary data.</text>
</comment>
<dbReference type="PANTHER" id="PTHR45887:SF1">
    <property type="entry name" value="TRANSLATION INITIATION FACTOR EIF-2B SUBUNIT EPSILON"/>
    <property type="match status" value="1"/>
</dbReference>
<dbReference type="InterPro" id="IPR056764">
    <property type="entry name" value="LbH_EIF2B3/5"/>
</dbReference>
<comment type="similarity">
    <text evidence="2">Belongs to the eIF-2B gamma/epsilon subunits family.</text>
</comment>
<dbReference type="InterPro" id="IPR051956">
    <property type="entry name" value="eIF2B_epsilon"/>
</dbReference>
<evidence type="ECO:0000313" key="9">
    <source>
        <dbReference type="Proteomes" id="UP001208570"/>
    </source>
</evidence>
<evidence type="ECO:0000256" key="6">
    <source>
        <dbReference type="ARBA" id="ARBA00046432"/>
    </source>
</evidence>
<dbReference type="GO" id="GO:0005851">
    <property type="term" value="C:eukaryotic translation initiation factor 2B complex"/>
    <property type="evidence" value="ECO:0007669"/>
    <property type="project" value="TreeGrafter"/>
</dbReference>
<dbReference type="InterPro" id="IPR044123">
    <property type="entry name" value="W2_eIF2B_epsilon"/>
</dbReference>
<reference evidence="8" key="1">
    <citation type="journal article" date="2023" name="Mol. Biol. Evol.">
        <title>Third-Generation Sequencing Reveals the Adaptive Role of the Epigenome in Three Deep-Sea Polychaetes.</title>
        <authorList>
            <person name="Perez M."/>
            <person name="Aroh O."/>
            <person name="Sun Y."/>
            <person name="Lan Y."/>
            <person name="Juniper S.K."/>
            <person name="Young C.R."/>
            <person name="Angers B."/>
            <person name="Qian P.Y."/>
        </authorList>
    </citation>
    <scope>NUCLEOTIDE SEQUENCE</scope>
    <source>
        <strain evidence="8">P08H-3</strain>
    </source>
</reference>
<proteinExistence type="inferred from homology"/>
<dbReference type="EMBL" id="JAODUP010000012">
    <property type="protein sequence ID" value="KAK2169174.1"/>
    <property type="molecule type" value="Genomic_DNA"/>
</dbReference>
<keyword evidence="9" id="KW-1185">Reference proteome</keyword>
<evidence type="ECO:0000259" key="7">
    <source>
        <dbReference type="PROSITE" id="PS51363"/>
    </source>
</evidence>
<keyword evidence="3" id="KW-0963">Cytoplasm</keyword>
<dbReference type="Gene3D" id="1.25.40.180">
    <property type="match status" value="1"/>
</dbReference>
<dbReference type="SUPFAM" id="SSF53448">
    <property type="entry name" value="Nucleotide-diphospho-sugar transferases"/>
    <property type="match status" value="1"/>
</dbReference>
<dbReference type="Proteomes" id="UP001208570">
    <property type="component" value="Unassembled WGS sequence"/>
</dbReference>
<evidence type="ECO:0000256" key="2">
    <source>
        <dbReference type="ARBA" id="ARBA00007878"/>
    </source>
</evidence>
<dbReference type="Pfam" id="PF02020">
    <property type="entry name" value="W2"/>
    <property type="match status" value="1"/>
</dbReference>
<sequence>MAGIKKPKGEEFKKEDILQAVVIADSFDKKFIPVTNLKPRALLPLANIPLLEYTLKKANWLAPSSPVSITTVVSEDCLSVGDALRDISAKSLISNDFILVNGDTVANVKLKPIIEEHKARRLKDKQVMMTMLFKKAPPLHMIRQQQDDIILAVKSADSRLLRYDKPGNKKKFKLPLLRYDLMDTGISICSPHIPELFTDNFDYQTKDDFVKGILINEEIMSNKMYIHVLDNEYAARVSNISMYHAISKDILARWVFPIVPDGSIADVNSCRYSYGRHNIYLHKTVTLARYSCNNVKLDGAYIWDNVHIDNGCQLTFCLVDDDVHLMNNVKVQRRCVIAAKVVVGENQTLSPGCRLTAQPPSDDKINTTPDTDVVGEDGHGWVYLRHIDRDDEDVYDLEEEMCRMKIDSDEEDDDKETDSEMMFLEEVISTLQKAVMVKTDWDNVVLEVNSVKHAYGIQIKEVNQLLTKAVISLPLKSESSQESVDYLKQLTSECCKDNSAMQKVVVKVIHQLYEDDILSEDVILSWHGAQLDDEEVDAINIRKRV</sequence>
<comment type="subcellular location">
    <subcellularLocation>
        <location evidence="1">Cytoplasm</location>
        <location evidence="1">Cytosol</location>
    </subcellularLocation>
</comment>
<name>A0AAD9KCH6_9ANNE</name>
<dbReference type="Gene3D" id="3.90.550.10">
    <property type="entry name" value="Spore Coat Polysaccharide Biosynthesis Protein SpsA, Chain A"/>
    <property type="match status" value="1"/>
</dbReference>
<feature type="domain" description="W2" evidence="7">
    <location>
        <begin position="388"/>
        <end position="545"/>
    </location>
</feature>
<dbReference type="GO" id="GO:0005085">
    <property type="term" value="F:guanyl-nucleotide exchange factor activity"/>
    <property type="evidence" value="ECO:0007669"/>
    <property type="project" value="InterPro"/>
</dbReference>
<organism evidence="8 9">
    <name type="scientific">Paralvinella palmiformis</name>
    <dbReference type="NCBI Taxonomy" id="53620"/>
    <lineage>
        <taxon>Eukaryota</taxon>
        <taxon>Metazoa</taxon>
        <taxon>Spiralia</taxon>
        <taxon>Lophotrochozoa</taxon>
        <taxon>Annelida</taxon>
        <taxon>Polychaeta</taxon>
        <taxon>Sedentaria</taxon>
        <taxon>Canalipalpata</taxon>
        <taxon>Terebellida</taxon>
        <taxon>Terebelliformia</taxon>
        <taxon>Alvinellidae</taxon>
        <taxon>Paralvinella</taxon>
    </lineage>
</organism>
<protein>
    <recommendedName>
        <fullName evidence="4">Translation initiation factor eIF2B subunit epsilon</fullName>
    </recommendedName>
    <alternativeName>
        <fullName evidence="5">eIF2B GDP-GTP exchange factor subunit epsilon</fullName>
    </alternativeName>
</protein>
<dbReference type="PROSITE" id="PS51363">
    <property type="entry name" value="W2"/>
    <property type="match status" value="1"/>
</dbReference>
<dbReference type="SUPFAM" id="SSF48371">
    <property type="entry name" value="ARM repeat"/>
    <property type="match status" value="1"/>
</dbReference>
<evidence type="ECO:0000256" key="4">
    <source>
        <dbReference type="ARBA" id="ARBA00044144"/>
    </source>
</evidence>
<dbReference type="GO" id="GO:0003743">
    <property type="term" value="F:translation initiation factor activity"/>
    <property type="evidence" value="ECO:0007669"/>
    <property type="project" value="TreeGrafter"/>
</dbReference>
<evidence type="ECO:0000256" key="1">
    <source>
        <dbReference type="ARBA" id="ARBA00004514"/>
    </source>
</evidence>
<dbReference type="InterPro" id="IPR003307">
    <property type="entry name" value="W2_domain"/>
</dbReference>
<dbReference type="AlphaFoldDB" id="A0AAD9KCH6"/>
<gene>
    <name evidence="8" type="ORF">LSH36_12g28011</name>
</gene>
<accession>A0AAD9KCH6</accession>
<dbReference type="PANTHER" id="PTHR45887">
    <property type="entry name" value="TRANSLATION INITIATION FACTOR EIF-2B SUBUNIT EPSILON"/>
    <property type="match status" value="1"/>
</dbReference>
<evidence type="ECO:0000313" key="8">
    <source>
        <dbReference type="EMBL" id="KAK2169174.1"/>
    </source>
</evidence>
<dbReference type="Pfam" id="PF25084">
    <property type="entry name" value="LbH_EIF2B"/>
    <property type="match status" value="1"/>
</dbReference>
<dbReference type="GO" id="GO:0031369">
    <property type="term" value="F:translation initiation factor binding"/>
    <property type="evidence" value="ECO:0007669"/>
    <property type="project" value="InterPro"/>
</dbReference>
<dbReference type="CDD" id="cd11558">
    <property type="entry name" value="W2_eIF2B_epsilon"/>
    <property type="match status" value="1"/>
</dbReference>
<comment type="subunit">
    <text evidence="6">Component of the translation initiation factor 2B (eIF2B) complex which is a heterodecamer of two sets of five different subunits: alpha, beta, gamma, delta and epsilon. Subunits alpha, beta and delta comprise a regulatory subcomplex and subunits epsilon and gamma comprise a catalytic subcomplex. Within the complex, the hexameric regulatory complex resides at the center, with the two heterodimeric catalytic subcomplexes bound on opposite sides.</text>
</comment>
<dbReference type="InterPro" id="IPR029044">
    <property type="entry name" value="Nucleotide-diphossugar_trans"/>
</dbReference>